<dbReference type="PRINTS" id="PR00449">
    <property type="entry name" value="RASTRNSFRMNG"/>
</dbReference>
<sequence>MFSLLVGLWDYLFSKAEVHVLIIGLDYAGKTTLLEQLKSHFGKKPGIPLEKIPPTVGLNTKKRIDAEYDYVVAKVDIKRTNVIFWDLGGQERLRAIWSKYYSESHGLVFVLDAADPQRFGEAKNALEIMLSNEELYGIPILILSNKNDLENATDLNTIGTALNLGAIPTSHETHVQAISALSMNGVEDAVNWLIGTVKNSERFVSKQNRS</sequence>
<dbReference type="NCBIfam" id="TIGR00231">
    <property type="entry name" value="small_GTP"/>
    <property type="match status" value="1"/>
</dbReference>
<dbReference type="InterPro" id="IPR024156">
    <property type="entry name" value="Small_GTPase_ARF"/>
</dbReference>
<dbReference type="GO" id="GO:0005525">
    <property type="term" value="F:GTP binding"/>
    <property type="evidence" value="ECO:0007669"/>
    <property type="project" value="UniProtKB-KW"/>
</dbReference>
<protein>
    <submittedName>
        <fullName evidence="5">ADP-ribosylation factor-related protein</fullName>
    </submittedName>
</protein>
<evidence type="ECO:0000256" key="2">
    <source>
        <dbReference type="ARBA" id="ARBA00023134"/>
    </source>
</evidence>
<dbReference type="Pfam" id="PF00025">
    <property type="entry name" value="Arf"/>
    <property type="match status" value="1"/>
</dbReference>
<dbReference type="PANTHER" id="PTHR45909">
    <property type="entry name" value="ADP-RIBOSYLATION FACTOR-RELATED PROTEIN 1"/>
    <property type="match status" value="1"/>
</dbReference>
<dbReference type="GO" id="GO:0003924">
    <property type="term" value="F:GTPase activity"/>
    <property type="evidence" value="ECO:0007669"/>
    <property type="project" value="InterPro"/>
</dbReference>
<dbReference type="GO" id="GO:0046872">
    <property type="term" value="F:metal ion binding"/>
    <property type="evidence" value="ECO:0007669"/>
    <property type="project" value="UniProtKB-KW"/>
</dbReference>
<dbReference type="GO" id="GO:0034067">
    <property type="term" value="P:protein localization to Golgi apparatus"/>
    <property type="evidence" value="ECO:0007669"/>
    <property type="project" value="TreeGrafter"/>
</dbReference>
<feature type="binding site" evidence="3">
    <location>
        <begin position="145"/>
        <end position="148"/>
    </location>
    <ligand>
        <name>GTP</name>
        <dbReference type="ChEBI" id="CHEBI:37565"/>
    </ligand>
</feature>
<feature type="binding site" evidence="3">
    <location>
        <begin position="24"/>
        <end position="31"/>
    </location>
    <ligand>
        <name>GTP</name>
        <dbReference type="ChEBI" id="CHEBI:37565"/>
    </ligand>
</feature>
<feature type="binding site" evidence="3">
    <location>
        <position position="89"/>
    </location>
    <ligand>
        <name>GTP</name>
        <dbReference type="ChEBI" id="CHEBI:37565"/>
    </ligand>
</feature>
<dbReference type="STRING" id="74557.A0A1W0A3B2"/>
<dbReference type="PROSITE" id="PS51419">
    <property type="entry name" value="RAB"/>
    <property type="match status" value="1"/>
</dbReference>
<dbReference type="InterPro" id="IPR006689">
    <property type="entry name" value="Small_GTPase_ARF/SAR"/>
</dbReference>
<feature type="binding site" evidence="4">
    <location>
        <position position="55"/>
    </location>
    <ligand>
        <name>Mg(2+)</name>
        <dbReference type="ChEBI" id="CHEBI:18420"/>
    </ligand>
</feature>
<dbReference type="AlphaFoldDB" id="A0A1W0A3B2"/>
<evidence type="ECO:0000256" key="3">
    <source>
        <dbReference type="PIRSR" id="PIRSR606689-1"/>
    </source>
</evidence>
<dbReference type="EMBL" id="JNBS01000599">
    <property type="protein sequence ID" value="OQS04540.1"/>
    <property type="molecule type" value="Genomic_DNA"/>
</dbReference>
<dbReference type="SMART" id="SM00175">
    <property type="entry name" value="RAB"/>
    <property type="match status" value="1"/>
</dbReference>
<evidence type="ECO:0000256" key="4">
    <source>
        <dbReference type="PIRSR" id="PIRSR606689-2"/>
    </source>
</evidence>
<accession>A0A1W0A3B2</accession>
<keyword evidence="2 3" id="KW-0342">GTP-binding</keyword>
<dbReference type="InterPro" id="IPR005225">
    <property type="entry name" value="Small_GTP-bd"/>
</dbReference>
<dbReference type="Gene3D" id="3.40.50.300">
    <property type="entry name" value="P-loop containing nucleotide triphosphate hydrolases"/>
    <property type="match status" value="1"/>
</dbReference>
<comment type="caution">
    <text evidence="5">The sequence shown here is derived from an EMBL/GenBank/DDBJ whole genome shotgun (WGS) entry which is preliminary data.</text>
</comment>
<keyword evidence="1 3" id="KW-0547">Nucleotide-binding</keyword>
<dbReference type="SUPFAM" id="SSF52540">
    <property type="entry name" value="P-loop containing nucleoside triphosphate hydrolases"/>
    <property type="match status" value="1"/>
</dbReference>
<dbReference type="SMART" id="SM00177">
    <property type="entry name" value="ARF"/>
    <property type="match status" value="1"/>
</dbReference>
<name>A0A1W0A3B2_9STRA</name>
<dbReference type="PANTHER" id="PTHR45909:SF1">
    <property type="entry name" value="ADP-RIBOSYLATION FACTOR-RELATED PROTEIN 1"/>
    <property type="match status" value="1"/>
</dbReference>
<dbReference type="GO" id="GO:0043001">
    <property type="term" value="P:Golgi to plasma membrane protein transport"/>
    <property type="evidence" value="ECO:0007669"/>
    <property type="project" value="TreeGrafter"/>
</dbReference>
<evidence type="ECO:0000256" key="1">
    <source>
        <dbReference type="ARBA" id="ARBA00022741"/>
    </source>
</evidence>
<dbReference type="GO" id="GO:0006886">
    <property type="term" value="P:intracellular protein transport"/>
    <property type="evidence" value="ECO:0007669"/>
    <property type="project" value="TreeGrafter"/>
</dbReference>
<reference evidence="5 6" key="1">
    <citation type="journal article" date="2014" name="Genome Biol. Evol.">
        <title>The secreted proteins of Achlya hypogyna and Thraustotheca clavata identify the ancestral oomycete secretome and reveal gene acquisitions by horizontal gene transfer.</title>
        <authorList>
            <person name="Misner I."/>
            <person name="Blouin N."/>
            <person name="Leonard G."/>
            <person name="Richards T.A."/>
            <person name="Lane C.E."/>
        </authorList>
    </citation>
    <scope>NUCLEOTIDE SEQUENCE [LARGE SCALE GENOMIC DNA]</scope>
    <source>
        <strain evidence="5 6">ATCC 34112</strain>
    </source>
</reference>
<dbReference type="OrthoDB" id="414781at2759"/>
<organism evidence="5 6">
    <name type="scientific">Thraustotheca clavata</name>
    <dbReference type="NCBI Taxonomy" id="74557"/>
    <lineage>
        <taxon>Eukaryota</taxon>
        <taxon>Sar</taxon>
        <taxon>Stramenopiles</taxon>
        <taxon>Oomycota</taxon>
        <taxon>Saprolegniomycetes</taxon>
        <taxon>Saprolegniales</taxon>
        <taxon>Achlyaceae</taxon>
        <taxon>Thraustotheca</taxon>
    </lineage>
</organism>
<dbReference type="Proteomes" id="UP000243217">
    <property type="component" value="Unassembled WGS sequence"/>
</dbReference>
<feature type="binding site" evidence="4">
    <location>
        <position position="31"/>
    </location>
    <ligand>
        <name>Mg(2+)</name>
        <dbReference type="ChEBI" id="CHEBI:18420"/>
    </ligand>
</feature>
<dbReference type="PROSITE" id="PS51417">
    <property type="entry name" value="ARF"/>
    <property type="match status" value="1"/>
</dbReference>
<dbReference type="GO" id="GO:0005794">
    <property type="term" value="C:Golgi apparatus"/>
    <property type="evidence" value="ECO:0007669"/>
    <property type="project" value="TreeGrafter"/>
</dbReference>
<proteinExistence type="predicted"/>
<gene>
    <name evidence="5" type="ORF">THRCLA_03231</name>
</gene>
<dbReference type="InterPro" id="IPR027417">
    <property type="entry name" value="P-loop_NTPase"/>
</dbReference>
<keyword evidence="6" id="KW-1185">Reference proteome</keyword>
<dbReference type="SMART" id="SM00178">
    <property type="entry name" value="SAR"/>
    <property type="match status" value="1"/>
</dbReference>
<keyword evidence="4" id="KW-0460">Magnesium</keyword>
<evidence type="ECO:0000313" key="6">
    <source>
        <dbReference type="Proteomes" id="UP000243217"/>
    </source>
</evidence>
<evidence type="ECO:0000313" key="5">
    <source>
        <dbReference type="EMBL" id="OQS04540.1"/>
    </source>
</evidence>
<keyword evidence="4" id="KW-0479">Metal-binding</keyword>